<keyword evidence="6 10" id="KW-0472">Membrane</keyword>
<accession>A0A940X2P6</accession>
<dbReference type="PANTHER" id="PTHR30561">
    <property type="entry name" value="SMR FAMILY PROTON-DEPENDENT DRUG EFFLUX TRANSPORTER SUGE"/>
    <property type="match status" value="1"/>
</dbReference>
<keyword evidence="12" id="KW-1185">Reference proteome</keyword>
<evidence type="ECO:0000256" key="3">
    <source>
        <dbReference type="ARBA" id="ARBA00022475"/>
    </source>
</evidence>
<comment type="subcellular location">
    <subcellularLocation>
        <location evidence="1 9">Cell membrane</location>
        <topology evidence="1 9">Multi-pass membrane protein</topology>
    </subcellularLocation>
</comment>
<keyword evidence="2" id="KW-0813">Transport</keyword>
<sequence>MAWSMLLLAGVLDVLWALAMKQAEGYTRLGWSLASFALLGAFVWLLGKSLSVLPIGTAYAVWTGIGAVGTVAAGAWLFGESLGAVRLLGIALVMAGIVVLKLAPG</sequence>
<dbReference type="Gene3D" id="1.10.3730.20">
    <property type="match status" value="1"/>
</dbReference>
<dbReference type="InterPro" id="IPR037185">
    <property type="entry name" value="EmrE-like"/>
</dbReference>
<evidence type="ECO:0000313" key="11">
    <source>
        <dbReference type="EMBL" id="MBP3984066.1"/>
    </source>
</evidence>
<protein>
    <recommendedName>
        <fullName evidence="8">Guanidinium exporter</fullName>
    </recommendedName>
</protein>
<evidence type="ECO:0000256" key="8">
    <source>
        <dbReference type="ARBA" id="ARBA00039168"/>
    </source>
</evidence>
<reference evidence="11" key="2">
    <citation type="submission" date="2021-03" db="EMBL/GenBank/DDBJ databases">
        <authorList>
            <person name="Cao W."/>
        </authorList>
    </citation>
    <scope>NUCLEOTIDE SEQUENCE</scope>
    <source>
        <strain evidence="11">110414</strain>
    </source>
</reference>
<dbReference type="InterPro" id="IPR045324">
    <property type="entry name" value="Small_multidrug_res"/>
</dbReference>
<keyword evidence="3" id="KW-1003">Cell membrane</keyword>
<dbReference type="FunFam" id="1.10.3730.20:FF:000001">
    <property type="entry name" value="Quaternary ammonium compound resistance transporter SugE"/>
    <property type="match status" value="1"/>
</dbReference>
<dbReference type="PANTHER" id="PTHR30561:SF0">
    <property type="entry name" value="GUANIDINIUM EXPORTER"/>
    <property type="match status" value="1"/>
</dbReference>
<dbReference type="Proteomes" id="UP000673447">
    <property type="component" value="Unassembled WGS sequence"/>
</dbReference>
<dbReference type="GO" id="GO:0005886">
    <property type="term" value="C:plasma membrane"/>
    <property type="evidence" value="ECO:0007669"/>
    <property type="project" value="UniProtKB-SubCell"/>
</dbReference>
<dbReference type="EMBL" id="JAGKTC010000001">
    <property type="protein sequence ID" value="MBP3984066.1"/>
    <property type="molecule type" value="Genomic_DNA"/>
</dbReference>
<evidence type="ECO:0000256" key="2">
    <source>
        <dbReference type="ARBA" id="ARBA00022448"/>
    </source>
</evidence>
<comment type="similarity">
    <text evidence="7">Belongs to the drug/metabolite transporter (DMT) superfamily. Small multidrug resistance (SMR) (TC 2.A.7.1) family. Gdx/SugE subfamily.</text>
</comment>
<keyword evidence="4 9" id="KW-0812">Transmembrane</keyword>
<dbReference type="SUPFAM" id="SSF103481">
    <property type="entry name" value="Multidrug resistance efflux transporter EmrE"/>
    <property type="match status" value="1"/>
</dbReference>
<feature type="transmembrane region" description="Helical" evidence="10">
    <location>
        <begin position="59"/>
        <end position="78"/>
    </location>
</feature>
<gene>
    <name evidence="11" type="ORF">J5837_06455</name>
</gene>
<evidence type="ECO:0000256" key="1">
    <source>
        <dbReference type="ARBA" id="ARBA00004651"/>
    </source>
</evidence>
<keyword evidence="5 10" id="KW-1133">Transmembrane helix</keyword>
<evidence type="ECO:0000256" key="7">
    <source>
        <dbReference type="ARBA" id="ARBA00038151"/>
    </source>
</evidence>
<evidence type="ECO:0000256" key="9">
    <source>
        <dbReference type="RuleBase" id="RU003942"/>
    </source>
</evidence>
<dbReference type="GO" id="GO:0022857">
    <property type="term" value="F:transmembrane transporter activity"/>
    <property type="evidence" value="ECO:0007669"/>
    <property type="project" value="InterPro"/>
</dbReference>
<evidence type="ECO:0000256" key="5">
    <source>
        <dbReference type="ARBA" id="ARBA00022989"/>
    </source>
</evidence>
<proteinExistence type="inferred from homology"/>
<organism evidence="11 12">
    <name type="scientific">Pseudoxanthomonas helianthi</name>
    <dbReference type="NCBI Taxonomy" id="1453541"/>
    <lineage>
        <taxon>Bacteria</taxon>
        <taxon>Pseudomonadati</taxon>
        <taxon>Pseudomonadota</taxon>
        <taxon>Gammaproteobacteria</taxon>
        <taxon>Lysobacterales</taxon>
        <taxon>Lysobacteraceae</taxon>
        <taxon>Pseudoxanthomonas</taxon>
    </lineage>
</organism>
<dbReference type="Pfam" id="PF00893">
    <property type="entry name" value="Multi_Drug_Res"/>
    <property type="match status" value="1"/>
</dbReference>
<name>A0A940X2P6_9GAMM</name>
<evidence type="ECO:0000256" key="10">
    <source>
        <dbReference type="SAM" id="Phobius"/>
    </source>
</evidence>
<dbReference type="AlphaFoldDB" id="A0A940X2P6"/>
<feature type="transmembrane region" description="Helical" evidence="10">
    <location>
        <begin position="29"/>
        <end position="47"/>
    </location>
</feature>
<comment type="caution">
    <text evidence="11">The sequence shown here is derived from an EMBL/GenBank/DDBJ whole genome shotgun (WGS) entry which is preliminary data.</text>
</comment>
<evidence type="ECO:0000256" key="4">
    <source>
        <dbReference type="ARBA" id="ARBA00022692"/>
    </source>
</evidence>
<reference evidence="11" key="1">
    <citation type="journal article" date="2016" name="Int. J. Syst. Evol. Microbiol.">
        <title>Pseudoxanthomonas helianthi sp. nov., isolated from roots of Jerusalem artichoke (Helianthus tuberosus).</title>
        <authorList>
            <person name="Kittiwongwattana C."/>
            <person name="Thawai C."/>
        </authorList>
    </citation>
    <scope>NUCLEOTIDE SEQUENCE</scope>
    <source>
        <strain evidence="11">110414</strain>
    </source>
</reference>
<evidence type="ECO:0000256" key="6">
    <source>
        <dbReference type="ARBA" id="ARBA00023136"/>
    </source>
</evidence>
<feature type="transmembrane region" description="Helical" evidence="10">
    <location>
        <begin position="84"/>
        <end position="103"/>
    </location>
</feature>
<evidence type="ECO:0000313" key="12">
    <source>
        <dbReference type="Proteomes" id="UP000673447"/>
    </source>
</evidence>
<dbReference type="GO" id="GO:1990961">
    <property type="term" value="P:xenobiotic detoxification by transmembrane export across the plasma membrane"/>
    <property type="evidence" value="ECO:0007669"/>
    <property type="project" value="UniProtKB-ARBA"/>
</dbReference>
<dbReference type="InterPro" id="IPR000390">
    <property type="entry name" value="Small_drug/metabolite_transptr"/>
</dbReference>